<dbReference type="EMBL" id="VWSF01000023">
    <property type="protein sequence ID" value="KAA5541208.1"/>
    <property type="molecule type" value="Genomic_DNA"/>
</dbReference>
<evidence type="ECO:0000256" key="3">
    <source>
        <dbReference type="ARBA" id="ARBA00022692"/>
    </source>
</evidence>
<keyword evidence="3 6" id="KW-0812">Transmembrane</keyword>
<evidence type="ECO:0000256" key="7">
    <source>
        <dbReference type="SAM" id="SignalP"/>
    </source>
</evidence>
<dbReference type="RefSeq" id="WP_150091857.1">
    <property type="nucleotide sequence ID" value="NZ_VWSF01000023.1"/>
</dbReference>
<evidence type="ECO:0000256" key="2">
    <source>
        <dbReference type="ARBA" id="ARBA00009530"/>
    </source>
</evidence>
<feature type="transmembrane region" description="Helical" evidence="6">
    <location>
        <begin position="177"/>
        <end position="197"/>
    </location>
</feature>
<name>A0A5M6D122_9BACT</name>
<organism evidence="8 9">
    <name type="scientific">Adhaeribacter rhizoryzae</name>
    <dbReference type="NCBI Taxonomy" id="2607907"/>
    <lineage>
        <taxon>Bacteria</taxon>
        <taxon>Pseudomonadati</taxon>
        <taxon>Bacteroidota</taxon>
        <taxon>Cytophagia</taxon>
        <taxon>Cytophagales</taxon>
        <taxon>Hymenobacteraceae</taxon>
        <taxon>Adhaeribacter</taxon>
    </lineage>
</organism>
<keyword evidence="7" id="KW-0732">Signal</keyword>
<dbReference type="Proteomes" id="UP000323426">
    <property type="component" value="Unassembled WGS sequence"/>
</dbReference>
<evidence type="ECO:0000313" key="9">
    <source>
        <dbReference type="Proteomes" id="UP000323426"/>
    </source>
</evidence>
<comment type="similarity">
    <text evidence="2">Belongs to the UPF0057 (PMP3) family.</text>
</comment>
<dbReference type="PROSITE" id="PS51257">
    <property type="entry name" value="PROKAR_LIPOPROTEIN"/>
    <property type="match status" value="1"/>
</dbReference>
<dbReference type="PROSITE" id="PS01309">
    <property type="entry name" value="UPF0057"/>
    <property type="match status" value="1"/>
</dbReference>
<sequence>MKKKNLLHFAIVLFIAQVLFSCSSAEYYRLAPSNEKAYQPVKAKPAPVVAATTPDATTAPLTDEVTFNNAPEEPVLEASIVKAQQPIATKRLATKPLTPAKNQVTDQKALTPEETQALALVKNRLAHLSKAEKKEFKTNVKEILQQDASGSNIVEIIFAILIPPVGVFLHEGINNRFWISLLLTILFFIPGMIYALLVVTDTI</sequence>
<feature type="transmembrane region" description="Helical" evidence="6">
    <location>
        <begin position="153"/>
        <end position="170"/>
    </location>
</feature>
<comment type="caution">
    <text evidence="8">The sequence shown here is derived from an EMBL/GenBank/DDBJ whole genome shotgun (WGS) entry which is preliminary data.</text>
</comment>
<protein>
    <submittedName>
        <fullName evidence="8">YqaE/Pmp3 family membrane protein</fullName>
    </submittedName>
</protein>
<dbReference type="Pfam" id="PF01679">
    <property type="entry name" value="Pmp3"/>
    <property type="match status" value="1"/>
</dbReference>
<keyword evidence="5 6" id="KW-0472">Membrane</keyword>
<evidence type="ECO:0000256" key="6">
    <source>
        <dbReference type="SAM" id="Phobius"/>
    </source>
</evidence>
<keyword evidence="4 6" id="KW-1133">Transmembrane helix</keyword>
<evidence type="ECO:0000256" key="4">
    <source>
        <dbReference type="ARBA" id="ARBA00022989"/>
    </source>
</evidence>
<evidence type="ECO:0000256" key="5">
    <source>
        <dbReference type="ARBA" id="ARBA00023136"/>
    </source>
</evidence>
<proteinExistence type="inferred from homology"/>
<dbReference type="GO" id="GO:0016020">
    <property type="term" value="C:membrane"/>
    <property type="evidence" value="ECO:0007669"/>
    <property type="project" value="UniProtKB-SubCell"/>
</dbReference>
<dbReference type="PANTHER" id="PTHR21659:SF42">
    <property type="entry name" value="UPF0057 MEMBRANE PROTEIN ZK632.10-RELATED"/>
    <property type="match status" value="1"/>
</dbReference>
<accession>A0A5M6D122</accession>
<comment type="subcellular location">
    <subcellularLocation>
        <location evidence="1">Membrane</location>
    </subcellularLocation>
</comment>
<keyword evidence="9" id="KW-1185">Reference proteome</keyword>
<dbReference type="InterPro" id="IPR000612">
    <property type="entry name" value="PMP3"/>
</dbReference>
<feature type="chain" id="PRO_5024465046" evidence="7">
    <location>
        <begin position="26"/>
        <end position="203"/>
    </location>
</feature>
<feature type="signal peptide" evidence="7">
    <location>
        <begin position="1"/>
        <end position="25"/>
    </location>
</feature>
<evidence type="ECO:0000313" key="8">
    <source>
        <dbReference type="EMBL" id="KAA5541208.1"/>
    </source>
</evidence>
<dbReference type="AlphaFoldDB" id="A0A5M6D122"/>
<evidence type="ECO:0000256" key="1">
    <source>
        <dbReference type="ARBA" id="ARBA00004370"/>
    </source>
</evidence>
<reference evidence="8 9" key="1">
    <citation type="submission" date="2019-09" db="EMBL/GenBank/DDBJ databases">
        <title>Genome sequence and assembly of Adhaeribacter sp.</title>
        <authorList>
            <person name="Chhetri G."/>
        </authorList>
    </citation>
    <scope>NUCLEOTIDE SEQUENCE [LARGE SCALE GENOMIC DNA]</scope>
    <source>
        <strain evidence="8 9">DK36</strain>
    </source>
</reference>
<gene>
    <name evidence="8" type="ORF">F0145_21500</name>
</gene>
<dbReference type="PANTHER" id="PTHR21659">
    <property type="entry name" value="HYDROPHOBIC PROTEIN RCI2 LOW TEMPERATURE AND SALT RESPONSIVE PROTEIN LTI6 -RELATED"/>
    <property type="match status" value="1"/>
</dbReference>